<dbReference type="KEGG" id="azq:G3580_06390"/>
<keyword evidence="1" id="KW-0472">Membrane</keyword>
<accession>A0A6C1B113</accession>
<dbReference type="InterPro" id="IPR022064">
    <property type="entry name" value="DUF3619"/>
</dbReference>
<keyword evidence="1" id="KW-1133">Transmembrane helix</keyword>
<dbReference type="AlphaFoldDB" id="A0A6C1B113"/>
<organism evidence="2 3">
    <name type="scientific">Nitrogeniibacter mangrovi</name>
    <dbReference type="NCBI Taxonomy" id="2016596"/>
    <lineage>
        <taxon>Bacteria</taxon>
        <taxon>Pseudomonadati</taxon>
        <taxon>Pseudomonadota</taxon>
        <taxon>Betaproteobacteria</taxon>
        <taxon>Rhodocyclales</taxon>
        <taxon>Zoogloeaceae</taxon>
        <taxon>Nitrogeniibacter</taxon>
    </lineage>
</organism>
<protein>
    <submittedName>
        <fullName evidence="2">DUF3619 family protein</fullName>
    </submittedName>
</protein>
<reference evidence="2 3" key="1">
    <citation type="submission" date="2020-02" db="EMBL/GenBank/DDBJ databases">
        <title>Nitrogenibacter mangrovi gen. nov., sp. nov. isolated from mangrove sediment, a denitrifying betaproteobacterium.</title>
        <authorList>
            <person name="Liao H."/>
            <person name="Tian Y."/>
        </authorList>
    </citation>
    <scope>NUCLEOTIDE SEQUENCE [LARGE SCALE GENOMIC DNA]</scope>
    <source>
        <strain evidence="2 3">M9-3-2</strain>
    </source>
</reference>
<dbReference type="EMBL" id="CP048836">
    <property type="protein sequence ID" value="QID17306.1"/>
    <property type="molecule type" value="Genomic_DNA"/>
</dbReference>
<evidence type="ECO:0000313" key="2">
    <source>
        <dbReference type="EMBL" id="QID17306.1"/>
    </source>
</evidence>
<evidence type="ECO:0000256" key="1">
    <source>
        <dbReference type="SAM" id="Phobius"/>
    </source>
</evidence>
<proteinExistence type="predicted"/>
<dbReference type="Pfam" id="PF12279">
    <property type="entry name" value="DUF3619"/>
    <property type="match status" value="1"/>
</dbReference>
<dbReference type="RefSeq" id="WP_173764470.1">
    <property type="nucleotide sequence ID" value="NZ_CP048836.1"/>
</dbReference>
<name>A0A6C1B113_9RHOO</name>
<keyword evidence="1" id="KW-0812">Transmembrane</keyword>
<sequence>MNDEQRFGRRIEHLLSESTADLDGAVLARLREARVAAVKARKRSRFDLLPHRLDWHLLGPLLRPALGAALVLAVFAAGGYLNGEHTMARRGEVEMALLADDLPIDAYLDQGFRAWLEHDSPS</sequence>
<evidence type="ECO:0000313" key="3">
    <source>
        <dbReference type="Proteomes" id="UP000501991"/>
    </source>
</evidence>
<dbReference type="Proteomes" id="UP000501991">
    <property type="component" value="Chromosome"/>
</dbReference>
<gene>
    <name evidence="2" type="ORF">G3580_06390</name>
</gene>
<keyword evidence="3" id="KW-1185">Reference proteome</keyword>
<feature type="transmembrane region" description="Helical" evidence="1">
    <location>
        <begin position="61"/>
        <end position="81"/>
    </location>
</feature>